<dbReference type="Gene3D" id="3.40.1360.10">
    <property type="match status" value="1"/>
</dbReference>
<gene>
    <name evidence="2" type="ORF">RDB_LOCUS192720</name>
</gene>
<feature type="compositionally biased region" description="Basic and acidic residues" evidence="1">
    <location>
        <begin position="233"/>
        <end position="254"/>
    </location>
</feature>
<name>A0A8H3DQA6_9AGAM</name>
<comment type="caution">
    <text evidence="2">The sequence shown here is derived from an EMBL/GenBank/DDBJ whole genome shotgun (WGS) entry which is preliminary data.</text>
</comment>
<feature type="region of interest" description="Disordered" evidence="1">
    <location>
        <begin position="64"/>
        <end position="266"/>
    </location>
</feature>
<protein>
    <submittedName>
        <fullName evidence="2">Uncharacterized protein</fullName>
    </submittedName>
</protein>
<dbReference type="EMBL" id="CAJMWT010009604">
    <property type="protein sequence ID" value="CAE6539069.1"/>
    <property type="molecule type" value="Genomic_DNA"/>
</dbReference>
<dbReference type="Proteomes" id="UP000663843">
    <property type="component" value="Unassembled WGS sequence"/>
</dbReference>
<reference evidence="2" key="1">
    <citation type="submission" date="2021-01" db="EMBL/GenBank/DDBJ databases">
        <authorList>
            <person name="Kaushik A."/>
        </authorList>
    </citation>
    <scope>NUCLEOTIDE SEQUENCE</scope>
    <source>
        <strain evidence="2">AG2-2IIIB</strain>
    </source>
</reference>
<feature type="compositionally biased region" description="Acidic residues" evidence="1">
    <location>
        <begin position="214"/>
        <end position="223"/>
    </location>
</feature>
<organism evidence="2 3">
    <name type="scientific">Rhizoctonia solani</name>
    <dbReference type="NCBI Taxonomy" id="456999"/>
    <lineage>
        <taxon>Eukaryota</taxon>
        <taxon>Fungi</taxon>
        <taxon>Dikarya</taxon>
        <taxon>Basidiomycota</taxon>
        <taxon>Agaricomycotina</taxon>
        <taxon>Agaricomycetes</taxon>
        <taxon>Cantharellales</taxon>
        <taxon>Ceratobasidiaceae</taxon>
        <taxon>Rhizoctonia</taxon>
    </lineage>
</organism>
<evidence type="ECO:0000256" key="1">
    <source>
        <dbReference type="SAM" id="MobiDB-lite"/>
    </source>
</evidence>
<feature type="compositionally biased region" description="Polar residues" evidence="1">
    <location>
        <begin position="155"/>
        <end position="184"/>
    </location>
</feature>
<proteinExistence type="predicted"/>
<dbReference type="InterPro" id="IPR036078">
    <property type="entry name" value="Spo11/TopoVI_A_sf"/>
</dbReference>
<dbReference type="AlphaFoldDB" id="A0A8H3DQA6"/>
<dbReference type="GO" id="GO:0003677">
    <property type="term" value="F:DNA binding"/>
    <property type="evidence" value="ECO:0007669"/>
    <property type="project" value="InterPro"/>
</dbReference>
<feature type="compositionally biased region" description="Acidic residues" evidence="1">
    <location>
        <begin position="255"/>
        <end position="266"/>
    </location>
</feature>
<dbReference type="SUPFAM" id="SSF56726">
    <property type="entry name" value="DNA topoisomerase IV, alpha subunit"/>
    <property type="match status" value="1"/>
</dbReference>
<sequence length="698" mass="79012">MKARCKNKKPPEPRSSNPKHFEISFELKIEWIIVKPTKLKGMALRGTNYRKAKYETWPEVTSISSPYHYDPDSTTDNKEMTNAEIANPPNPAPPFYTFSYAGRNEGSHDSDYQPLETHRDASTSPAKRPRLPPSHRSATEPIARRTRAGRVVVASTFTVQPDFNIPEETSTEWSEVPQLTVSTTSDEEVRETPPQAPVRVSHSRQKFATPVVESDGDVPELDERDTLSGDEYQDAREGDDELQRSADEPERSADEQEGSADDAEAIDDEFQGPAGKSELEDVPEDDVKNVPLKANEEKRAEILRKVAAPHLKHIQAMVSLDRNCEMIYYTMDYNREGGPVKTNIDRYERRVVTFWSFMIQFEKAYRHVLFDRVCQEVYLTRRSEGLRRTGYLHETLKEHLHKDLTNMSVTLDVNRSDLGIVPDEISVFFGQALTWTTALGQKRQGSDHEATLIPEMSQIKGIECDPPPDYVLLWDSVTMFKLLGDSHFPQRYASELGCGLVGGLRGNSTYNERSWVHALSQKYPDAIFAMISDWDPYPFDNYLTLRRGAPAFVAENPHLATPASFTSDPHTKDGPTRAENLLGHTHLPSELEPEVREMHEQVIRAQADKCRNPVEFAAARLLELRKSNTLWPESGNLGVLHIPVPNHDEDFELDLDATVPADVVFGQDDESGMMILTHTDADNCRTILERKVLVSLLE</sequence>
<evidence type="ECO:0000313" key="3">
    <source>
        <dbReference type="Proteomes" id="UP000663843"/>
    </source>
</evidence>
<dbReference type="GO" id="GO:0005694">
    <property type="term" value="C:chromosome"/>
    <property type="evidence" value="ECO:0007669"/>
    <property type="project" value="InterPro"/>
</dbReference>
<feature type="compositionally biased region" description="Basic and acidic residues" evidence="1">
    <location>
        <begin position="69"/>
        <end position="81"/>
    </location>
</feature>
<evidence type="ECO:0000313" key="2">
    <source>
        <dbReference type="EMBL" id="CAE6539069.1"/>
    </source>
</evidence>
<accession>A0A8H3DQA6</accession>
<feature type="compositionally biased region" description="Basic and acidic residues" evidence="1">
    <location>
        <begin position="105"/>
        <end position="121"/>
    </location>
</feature>